<proteinExistence type="predicted"/>
<keyword evidence="2" id="KW-1185">Reference proteome</keyword>
<evidence type="ECO:0000313" key="1">
    <source>
        <dbReference type="EMBL" id="GBP19664.1"/>
    </source>
</evidence>
<sequence length="95" mass="10634">MSEEIKVLLGPALGAVGGASALSINEPMFRRFYLHFVRSAERERNLKHFPSRMYSSSSKGNVYFGPKSTMICRHETIRPVAIADDEICDSKSRAL</sequence>
<dbReference type="EMBL" id="BGZK01000110">
    <property type="protein sequence ID" value="GBP19664.1"/>
    <property type="molecule type" value="Genomic_DNA"/>
</dbReference>
<dbReference type="AlphaFoldDB" id="A0A4C1U0T4"/>
<comment type="caution">
    <text evidence="1">The sequence shown here is derived from an EMBL/GenBank/DDBJ whole genome shotgun (WGS) entry which is preliminary data.</text>
</comment>
<reference evidence="1 2" key="1">
    <citation type="journal article" date="2019" name="Commun. Biol.">
        <title>The bagworm genome reveals a unique fibroin gene that provides high tensile strength.</title>
        <authorList>
            <person name="Kono N."/>
            <person name="Nakamura H."/>
            <person name="Ohtoshi R."/>
            <person name="Tomita M."/>
            <person name="Numata K."/>
            <person name="Arakawa K."/>
        </authorList>
    </citation>
    <scope>NUCLEOTIDE SEQUENCE [LARGE SCALE GENOMIC DNA]</scope>
</reference>
<dbReference type="Proteomes" id="UP000299102">
    <property type="component" value="Unassembled WGS sequence"/>
</dbReference>
<accession>A0A4C1U0T4</accession>
<gene>
    <name evidence="1" type="ORF">EVAR_75636_1</name>
</gene>
<protein>
    <submittedName>
        <fullName evidence="1">Uncharacterized protein</fullName>
    </submittedName>
</protein>
<organism evidence="1 2">
    <name type="scientific">Eumeta variegata</name>
    <name type="common">Bagworm moth</name>
    <name type="synonym">Eumeta japonica</name>
    <dbReference type="NCBI Taxonomy" id="151549"/>
    <lineage>
        <taxon>Eukaryota</taxon>
        <taxon>Metazoa</taxon>
        <taxon>Ecdysozoa</taxon>
        <taxon>Arthropoda</taxon>
        <taxon>Hexapoda</taxon>
        <taxon>Insecta</taxon>
        <taxon>Pterygota</taxon>
        <taxon>Neoptera</taxon>
        <taxon>Endopterygota</taxon>
        <taxon>Lepidoptera</taxon>
        <taxon>Glossata</taxon>
        <taxon>Ditrysia</taxon>
        <taxon>Tineoidea</taxon>
        <taxon>Psychidae</taxon>
        <taxon>Oiketicinae</taxon>
        <taxon>Eumeta</taxon>
    </lineage>
</organism>
<name>A0A4C1U0T4_EUMVA</name>
<evidence type="ECO:0000313" key="2">
    <source>
        <dbReference type="Proteomes" id="UP000299102"/>
    </source>
</evidence>